<keyword evidence="4 6" id="KW-0131">Cell cycle</keyword>
<reference evidence="9 10" key="1">
    <citation type="submission" date="2016-10" db="EMBL/GenBank/DDBJ databases">
        <authorList>
            <person name="de Groot N.N."/>
        </authorList>
    </citation>
    <scope>NUCLEOTIDE SEQUENCE [LARGE SCALE GENOMIC DNA]</scope>
    <source>
        <strain evidence="9 10">AR40</strain>
    </source>
</reference>
<dbReference type="EMBL" id="FOGJ01000004">
    <property type="protein sequence ID" value="SER35111.1"/>
    <property type="molecule type" value="Genomic_DNA"/>
</dbReference>
<dbReference type="eggNOG" id="COG0850">
    <property type="taxonomic scope" value="Bacteria"/>
</dbReference>
<dbReference type="InterPro" id="IPR016098">
    <property type="entry name" value="CAP/MinC_C"/>
</dbReference>
<dbReference type="GO" id="GO:0000917">
    <property type="term" value="P:division septum assembly"/>
    <property type="evidence" value="ECO:0007669"/>
    <property type="project" value="UniProtKB-KW"/>
</dbReference>
<dbReference type="InterPro" id="IPR005526">
    <property type="entry name" value="Septum_form_inhib_MinC_C"/>
</dbReference>
<evidence type="ECO:0000256" key="5">
    <source>
        <dbReference type="ARBA" id="ARBA00046874"/>
    </source>
</evidence>
<dbReference type="InterPro" id="IPR055219">
    <property type="entry name" value="MinC_N_1"/>
</dbReference>
<dbReference type="Gene3D" id="3.30.160.540">
    <property type="match status" value="1"/>
</dbReference>
<comment type="similarity">
    <text evidence="1 6">Belongs to the MinC family.</text>
</comment>
<evidence type="ECO:0000313" key="10">
    <source>
        <dbReference type="Proteomes" id="UP000182584"/>
    </source>
</evidence>
<accession>A0A1H9NGW6</accession>
<keyword evidence="3 6" id="KW-0717">Septation</keyword>
<dbReference type="PANTHER" id="PTHR34108">
    <property type="entry name" value="SEPTUM SITE-DETERMINING PROTEIN MINC"/>
    <property type="match status" value="1"/>
</dbReference>
<feature type="domain" description="Septum formation inhibitor MinC C-terminal" evidence="7">
    <location>
        <begin position="151"/>
        <end position="230"/>
    </location>
</feature>
<dbReference type="InterPro" id="IPR036145">
    <property type="entry name" value="MinC_C_sf"/>
</dbReference>
<dbReference type="RefSeq" id="WP_022756541.1">
    <property type="nucleotide sequence ID" value="NZ_FOGJ01000004.1"/>
</dbReference>
<gene>
    <name evidence="6" type="primary">minC</name>
    <name evidence="9" type="ORF">SAMN04487884_104186</name>
</gene>
<dbReference type="InterPro" id="IPR013033">
    <property type="entry name" value="MinC"/>
</dbReference>
<dbReference type="SUPFAM" id="SSF63848">
    <property type="entry name" value="Cell-division inhibitor MinC, C-terminal domain"/>
    <property type="match status" value="1"/>
</dbReference>
<sequence length="275" mass="29933">MAQPVSIKGTKSGIILVLDETIPFIQLKELIEQKFIEASSFLGHSSMGLIVRGRRLSDAEEAEVLDIISRTTQLDIVCILDEDHPLDAAFTKMVSGAASSENSYKEQVQPQAIRPELSGEERQQLMDQAYNEAYQAAFEQIGDANARIHVGNIRSGQEIISQHSIIVFGDVNPGGSIVSAGCIFVFGALKGNAFAGATGDQNAFVVATDFKPLQVRIADAIAVSEDETVSKSKRLLRRKTGKNTVSGPEVAYTYQGAIARSEFNSKYLRGNQFFK</sequence>
<evidence type="ECO:0000313" key="9">
    <source>
        <dbReference type="EMBL" id="SER35111.1"/>
    </source>
</evidence>
<evidence type="ECO:0000256" key="3">
    <source>
        <dbReference type="ARBA" id="ARBA00023210"/>
    </source>
</evidence>
<dbReference type="OrthoDB" id="9790810at2"/>
<dbReference type="Proteomes" id="UP000182584">
    <property type="component" value="Unassembled WGS sequence"/>
</dbReference>
<evidence type="ECO:0000259" key="8">
    <source>
        <dbReference type="Pfam" id="PF22642"/>
    </source>
</evidence>
<evidence type="ECO:0000256" key="6">
    <source>
        <dbReference type="HAMAP-Rule" id="MF_00267"/>
    </source>
</evidence>
<dbReference type="Pfam" id="PF22642">
    <property type="entry name" value="MinC_N_1"/>
    <property type="match status" value="1"/>
</dbReference>
<protein>
    <recommendedName>
        <fullName evidence="6">Probable septum site-determining protein MinC</fullName>
    </recommendedName>
</protein>
<proteinExistence type="inferred from homology"/>
<dbReference type="Pfam" id="PF03775">
    <property type="entry name" value="MinC_C"/>
    <property type="match status" value="1"/>
</dbReference>
<dbReference type="AlphaFoldDB" id="A0A1H9NGW6"/>
<dbReference type="GO" id="GO:1901891">
    <property type="term" value="P:regulation of cell septum assembly"/>
    <property type="evidence" value="ECO:0007669"/>
    <property type="project" value="InterPro"/>
</dbReference>
<organism evidence="9 10">
    <name type="scientific">Butyrivibrio fibrisolvens</name>
    <dbReference type="NCBI Taxonomy" id="831"/>
    <lineage>
        <taxon>Bacteria</taxon>
        <taxon>Bacillati</taxon>
        <taxon>Bacillota</taxon>
        <taxon>Clostridia</taxon>
        <taxon>Lachnospirales</taxon>
        <taxon>Lachnospiraceae</taxon>
        <taxon>Butyrivibrio</taxon>
    </lineage>
</organism>
<dbReference type="PANTHER" id="PTHR34108:SF1">
    <property type="entry name" value="SEPTUM SITE-DETERMINING PROTEIN MINC"/>
    <property type="match status" value="1"/>
</dbReference>
<comment type="function">
    <text evidence="6">Cell division inhibitor that blocks the formation of polar Z ring septums. Rapidly oscillates between the poles of the cell to destabilize FtsZ filaments that have formed before they mature into polar Z rings. Prevents FtsZ polymerization.</text>
</comment>
<evidence type="ECO:0000256" key="4">
    <source>
        <dbReference type="ARBA" id="ARBA00023306"/>
    </source>
</evidence>
<dbReference type="Gene3D" id="2.160.20.70">
    <property type="match status" value="1"/>
</dbReference>
<dbReference type="GO" id="GO:0000902">
    <property type="term" value="P:cell morphogenesis"/>
    <property type="evidence" value="ECO:0007669"/>
    <property type="project" value="InterPro"/>
</dbReference>
<name>A0A1H9NGW6_BUTFI</name>
<comment type="subunit">
    <text evidence="5 6">Interacts with MinD and FtsZ.</text>
</comment>
<evidence type="ECO:0000256" key="1">
    <source>
        <dbReference type="ARBA" id="ARBA00006291"/>
    </source>
</evidence>
<feature type="domain" description="Septum site-determining protein MinC N-terminal" evidence="8">
    <location>
        <begin position="5"/>
        <end position="79"/>
    </location>
</feature>
<keyword evidence="2 6" id="KW-0132">Cell division</keyword>
<evidence type="ECO:0000259" key="7">
    <source>
        <dbReference type="Pfam" id="PF03775"/>
    </source>
</evidence>
<dbReference type="HAMAP" id="MF_00267">
    <property type="entry name" value="MinC"/>
    <property type="match status" value="1"/>
</dbReference>
<evidence type="ECO:0000256" key="2">
    <source>
        <dbReference type="ARBA" id="ARBA00022618"/>
    </source>
</evidence>